<evidence type="ECO:0008006" key="3">
    <source>
        <dbReference type="Google" id="ProtNLM"/>
    </source>
</evidence>
<proteinExistence type="predicted"/>
<sequence>MRVIYEGRDITGAVQIRKADITDNAGGIADSLELKLADTEGLWSKWKPQKGNKIEVIEKGFSSGQMFIDYIQQDRGGMRMKALPIPLNAKSSNTKAWESVRFLELASEISGKYGFELEVYGLENWLYERVDQIDRTDFEFLAWRCVLEGYALKLCGQKVVIYSQKQYEAKEPTRTVNLEKFDGDFDFSSVSIGLYSSCNITYAAQTGPISYTFKPSAASVGSVLKPKMYVNNQAEAERFAKNLLRAENKKEHTGRIQMELDTGLAAGCNINIAGIGLADGKYFVEQATHMLASEKTILKLRRPLEGY</sequence>
<keyword evidence="2" id="KW-1185">Reference proteome</keyword>
<dbReference type="EMBL" id="QPJT01000001">
    <property type="protein sequence ID" value="RCX20876.1"/>
    <property type="molecule type" value="Genomic_DNA"/>
</dbReference>
<dbReference type="Proteomes" id="UP000253034">
    <property type="component" value="Unassembled WGS sequence"/>
</dbReference>
<dbReference type="SUPFAM" id="SSF69279">
    <property type="entry name" value="Phage tail proteins"/>
    <property type="match status" value="1"/>
</dbReference>
<name>A0A369BJY5_9FIRM</name>
<protein>
    <recommendedName>
        <fullName evidence="3">Phage protein D</fullName>
    </recommendedName>
</protein>
<reference evidence="1 2" key="1">
    <citation type="submission" date="2018-07" db="EMBL/GenBank/DDBJ databases">
        <title>Genomic Encyclopedia of Type Strains, Phase IV (KMG-IV): sequencing the most valuable type-strain genomes for metagenomic binning, comparative biology and taxonomic classification.</title>
        <authorList>
            <person name="Goeker M."/>
        </authorList>
    </citation>
    <scope>NUCLEOTIDE SEQUENCE [LARGE SCALE GENOMIC DNA]</scope>
    <source>
        <strain evidence="1 2">DSM 27016</strain>
    </source>
</reference>
<dbReference type="OrthoDB" id="9815473at2"/>
<evidence type="ECO:0000313" key="2">
    <source>
        <dbReference type="Proteomes" id="UP000253034"/>
    </source>
</evidence>
<accession>A0A369BJY5</accession>
<organism evidence="1 2">
    <name type="scientific">Anaerobacterium chartisolvens</name>
    <dbReference type="NCBI Taxonomy" id="1297424"/>
    <lineage>
        <taxon>Bacteria</taxon>
        <taxon>Bacillati</taxon>
        <taxon>Bacillota</taxon>
        <taxon>Clostridia</taxon>
        <taxon>Eubacteriales</taxon>
        <taxon>Oscillospiraceae</taxon>
        <taxon>Anaerobacterium</taxon>
    </lineage>
</organism>
<gene>
    <name evidence="1" type="ORF">DFR58_10178</name>
</gene>
<dbReference type="AlphaFoldDB" id="A0A369BJY5"/>
<dbReference type="RefSeq" id="WP_147273124.1">
    <property type="nucleotide sequence ID" value="NZ_QPJT01000001.1"/>
</dbReference>
<evidence type="ECO:0000313" key="1">
    <source>
        <dbReference type="EMBL" id="RCX20876.1"/>
    </source>
</evidence>
<comment type="caution">
    <text evidence="1">The sequence shown here is derived from an EMBL/GenBank/DDBJ whole genome shotgun (WGS) entry which is preliminary data.</text>
</comment>